<dbReference type="AlphaFoldDB" id="A0A976FJM4"/>
<evidence type="ECO:0000313" key="2">
    <source>
        <dbReference type="Proteomes" id="UP000294530"/>
    </source>
</evidence>
<dbReference type="Proteomes" id="UP000294530">
    <property type="component" value="Unassembled WGS sequence"/>
</dbReference>
<comment type="caution">
    <text evidence="1">The sequence shown here is derived from an EMBL/GenBank/DDBJ whole genome shotgun (WGS) entry which is preliminary data.</text>
</comment>
<reference evidence="1 2" key="1">
    <citation type="journal article" date="2021" name="Genome Biol.">
        <title>AFLAP: assembly-free linkage analysis pipeline using k-mers from genome sequencing data.</title>
        <authorList>
            <person name="Fletcher K."/>
            <person name="Zhang L."/>
            <person name="Gil J."/>
            <person name="Han R."/>
            <person name="Cavanaugh K."/>
            <person name="Michelmore R."/>
        </authorList>
    </citation>
    <scope>NUCLEOTIDE SEQUENCE [LARGE SCALE GENOMIC DNA]</scope>
    <source>
        <strain evidence="1 2">SF5</strain>
    </source>
</reference>
<dbReference type="RefSeq" id="XP_067817521.1">
    <property type="nucleotide sequence ID" value="XM_067962466.1"/>
</dbReference>
<dbReference type="KEGG" id="blac:94348137"/>
<keyword evidence="2" id="KW-1185">Reference proteome</keyword>
<dbReference type="GeneID" id="94348137"/>
<proteinExistence type="predicted"/>
<organism evidence="1 2">
    <name type="scientific">Bremia lactucae</name>
    <name type="common">Lettuce downy mildew</name>
    <dbReference type="NCBI Taxonomy" id="4779"/>
    <lineage>
        <taxon>Eukaryota</taxon>
        <taxon>Sar</taxon>
        <taxon>Stramenopiles</taxon>
        <taxon>Oomycota</taxon>
        <taxon>Peronosporomycetes</taxon>
        <taxon>Peronosporales</taxon>
        <taxon>Peronosporaceae</taxon>
        <taxon>Bremia</taxon>
    </lineage>
</organism>
<dbReference type="EMBL" id="SHOA02000013">
    <property type="protein sequence ID" value="TDH68022.1"/>
    <property type="molecule type" value="Genomic_DNA"/>
</dbReference>
<sequence length="73" mass="7906">MELGEDDDICAFEATLSLMKECAIDTFSSADFSDLLVTLDVSSSFQLGEQPSQSSSLSGRPCYLPDHLAREAL</sequence>
<evidence type="ECO:0000313" key="1">
    <source>
        <dbReference type="EMBL" id="TDH68022.1"/>
    </source>
</evidence>
<accession>A0A976FJM4</accession>
<name>A0A976FJM4_BRELC</name>
<gene>
    <name evidence="1" type="ORF">CCR75_004380</name>
</gene>
<protein>
    <submittedName>
        <fullName evidence="1">Uncharacterized protein</fullName>
    </submittedName>
</protein>